<dbReference type="InterPro" id="IPR027417">
    <property type="entry name" value="P-loop_NTPase"/>
</dbReference>
<accession>A0ABN7XAZ6</accession>
<proteinExistence type="predicted"/>
<feature type="non-terminal residue" evidence="1">
    <location>
        <position position="40"/>
    </location>
</feature>
<evidence type="ECO:0000313" key="1">
    <source>
        <dbReference type="EMBL" id="CAG8851639.1"/>
    </source>
</evidence>
<organism evidence="1 2">
    <name type="scientific">Gigaspora margarita</name>
    <dbReference type="NCBI Taxonomy" id="4874"/>
    <lineage>
        <taxon>Eukaryota</taxon>
        <taxon>Fungi</taxon>
        <taxon>Fungi incertae sedis</taxon>
        <taxon>Mucoromycota</taxon>
        <taxon>Glomeromycotina</taxon>
        <taxon>Glomeromycetes</taxon>
        <taxon>Diversisporales</taxon>
        <taxon>Gigasporaceae</taxon>
        <taxon>Gigaspora</taxon>
    </lineage>
</organism>
<keyword evidence="2" id="KW-1185">Reference proteome</keyword>
<protein>
    <submittedName>
        <fullName evidence="1">7092_t:CDS:1</fullName>
    </submittedName>
</protein>
<reference evidence="1 2" key="1">
    <citation type="submission" date="2021-06" db="EMBL/GenBank/DDBJ databases">
        <authorList>
            <person name="Kallberg Y."/>
            <person name="Tangrot J."/>
            <person name="Rosling A."/>
        </authorList>
    </citation>
    <scope>NUCLEOTIDE SEQUENCE [LARGE SCALE GENOMIC DNA]</scope>
    <source>
        <strain evidence="1 2">120-4 pot B 10/14</strain>
    </source>
</reference>
<dbReference type="Proteomes" id="UP000789901">
    <property type="component" value="Unassembled WGS sequence"/>
</dbReference>
<dbReference type="EMBL" id="CAJVQB010107134">
    <property type="protein sequence ID" value="CAG8851639.1"/>
    <property type="molecule type" value="Genomic_DNA"/>
</dbReference>
<evidence type="ECO:0000313" key="2">
    <source>
        <dbReference type="Proteomes" id="UP000789901"/>
    </source>
</evidence>
<comment type="caution">
    <text evidence="1">The sequence shown here is derived from an EMBL/GenBank/DDBJ whole genome shotgun (WGS) entry which is preliminary data.</text>
</comment>
<feature type="non-terminal residue" evidence="1">
    <location>
        <position position="1"/>
    </location>
</feature>
<sequence length="40" mass="4691">DTIRQTQVQKKEAEDITQKVSISQAEFQNQKITFLDTSRH</sequence>
<gene>
    <name evidence="1" type="ORF">GMARGA_LOCUS40842</name>
</gene>
<dbReference type="Gene3D" id="3.40.50.300">
    <property type="entry name" value="P-loop containing nucleotide triphosphate hydrolases"/>
    <property type="match status" value="1"/>
</dbReference>
<name>A0ABN7XAZ6_GIGMA</name>